<evidence type="ECO:0000313" key="2">
    <source>
        <dbReference type="Proteomes" id="UP001055219"/>
    </source>
</evidence>
<reference evidence="1" key="2">
    <citation type="submission" date="2022-07" db="EMBL/GenBank/DDBJ databases">
        <authorList>
            <person name="Goncalves M.F.M."/>
            <person name="Hilario S."/>
            <person name="Van De Peer Y."/>
            <person name="Esteves A.C."/>
            <person name="Alves A."/>
        </authorList>
    </citation>
    <scope>NUCLEOTIDE SEQUENCE</scope>
    <source>
        <strain evidence="1">MUM 19.33</strain>
    </source>
</reference>
<dbReference type="EMBL" id="JAGIXG020000062">
    <property type="protein sequence ID" value="KAI6778677.1"/>
    <property type="molecule type" value="Genomic_DNA"/>
</dbReference>
<dbReference type="PANTHER" id="PTHR47098">
    <property type="entry name" value="PROTEIN MAK32"/>
    <property type="match status" value="1"/>
</dbReference>
<keyword evidence="2" id="KW-1185">Reference proteome</keyword>
<sequence length="407" mass="45364">MGDQLSGQDVNVDMYLATRKGRFDRKIARGKSIALEYMTKPFPTGPNPERQRLHNKPLSEDQPHIFISHAQYILNAKRSSLLGMSATLVEGPVTYVGAAIAHGMGLPGPPDRSGIAILVDCNPATEASENAFLAQSQDSNIYLTGVDLAHWPTQLLKTSIIHMAKTLDEMVAEIAAFEKCRYLSNQTIPAPRIVWEYMPQPGPAADLMARQQRVKTVIQRHIEVVCIKWEDLVKLFPRSDDLPQTQEAALPDFARAVTEMHADALTDSRTTMIVSCGQHGYLYFGMEDVSRWYPPYHEPADVVDSRYSFSAFVGGFGVAYAAERGVVAGMICGIVAESFCLEQCGLPDIRPSVLERRKRKLRVNGRDAGWRAKEYIDFRKVDNPMYLLKLFYSIDDEPPEPQGAVAS</sequence>
<dbReference type="Proteomes" id="UP001055219">
    <property type="component" value="Unassembled WGS sequence"/>
</dbReference>
<name>A0A9P9XVN9_9HYPO</name>
<proteinExistence type="predicted"/>
<dbReference type="Gene3D" id="3.40.1190.20">
    <property type="match status" value="1"/>
</dbReference>
<dbReference type="SUPFAM" id="SSF53613">
    <property type="entry name" value="Ribokinase-like"/>
    <property type="match status" value="1"/>
</dbReference>
<evidence type="ECO:0000313" key="1">
    <source>
        <dbReference type="EMBL" id="KAI6778677.1"/>
    </source>
</evidence>
<dbReference type="OrthoDB" id="497927at2759"/>
<comment type="caution">
    <text evidence="1">The sequence shown here is derived from an EMBL/GenBank/DDBJ whole genome shotgun (WGS) entry which is preliminary data.</text>
</comment>
<reference evidence="1" key="1">
    <citation type="journal article" date="2021" name="J Fungi (Basel)">
        <title>Genomic and Metabolomic Analyses of the Marine Fungus Emericellopsis cladophorae: Insights into Saltwater Adaptability Mechanisms and Its Biosynthetic Potential.</title>
        <authorList>
            <person name="Goncalves M.F.M."/>
            <person name="Hilario S."/>
            <person name="Van de Peer Y."/>
            <person name="Esteves A.C."/>
            <person name="Alves A."/>
        </authorList>
    </citation>
    <scope>NUCLEOTIDE SEQUENCE</scope>
    <source>
        <strain evidence="1">MUM 19.33</strain>
    </source>
</reference>
<keyword evidence="1" id="KW-0418">Kinase</keyword>
<accession>A0A9P9XVN9</accession>
<gene>
    <name evidence="1" type="ORF">J7T54_007618</name>
</gene>
<dbReference type="InterPro" id="IPR029056">
    <property type="entry name" value="Ribokinase-like"/>
</dbReference>
<dbReference type="PANTHER" id="PTHR47098:SF2">
    <property type="entry name" value="PROTEIN MAK32"/>
    <property type="match status" value="1"/>
</dbReference>
<dbReference type="AlphaFoldDB" id="A0A9P9XVN9"/>
<dbReference type="GeneID" id="75834092"/>
<organism evidence="1 2">
    <name type="scientific">Emericellopsis cladophorae</name>
    <dbReference type="NCBI Taxonomy" id="2686198"/>
    <lineage>
        <taxon>Eukaryota</taxon>
        <taxon>Fungi</taxon>
        <taxon>Dikarya</taxon>
        <taxon>Ascomycota</taxon>
        <taxon>Pezizomycotina</taxon>
        <taxon>Sordariomycetes</taxon>
        <taxon>Hypocreomycetidae</taxon>
        <taxon>Hypocreales</taxon>
        <taxon>Bionectriaceae</taxon>
        <taxon>Emericellopsis</taxon>
    </lineage>
</organism>
<dbReference type="RefSeq" id="XP_051359533.1">
    <property type="nucleotide sequence ID" value="XM_051509446.1"/>
</dbReference>
<keyword evidence="1" id="KW-0808">Transferase</keyword>
<protein>
    <submittedName>
        <fullName evidence="1">PfkB family carbohydrate kinase</fullName>
    </submittedName>
</protein>
<dbReference type="GO" id="GO:0016301">
    <property type="term" value="F:kinase activity"/>
    <property type="evidence" value="ECO:0007669"/>
    <property type="project" value="UniProtKB-KW"/>
</dbReference>